<dbReference type="InterPro" id="IPR008906">
    <property type="entry name" value="HATC_C_dom"/>
</dbReference>
<feature type="domain" description="C2H2-type" evidence="2">
    <location>
        <begin position="29"/>
        <end position="52"/>
    </location>
</feature>
<dbReference type="GO" id="GO:0046983">
    <property type="term" value="F:protein dimerization activity"/>
    <property type="evidence" value="ECO:0007669"/>
    <property type="project" value="InterPro"/>
</dbReference>
<dbReference type="GO" id="GO:0008270">
    <property type="term" value="F:zinc ion binding"/>
    <property type="evidence" value="ECO:0007669"/>
    <property type="project" value="UniProtKB-KW"/>
</dbReference>
<dbReference type="PANTHER" id="PTHR45913">
    <property type="entry name" value="EPM2A-INTERACTING PROTEIN 1"/>
    <property type="match status" value="1"/>
</dbReference>
<dbReference type="SMART" id="SM00355">
    <property type="entry name" value="ZnF_C2H2"/>
    <property type="match status" value="2"/>
</dbReference>
<keyword evidence="1" id="KW-0862">Zinc</keyword>
<accession>A0AAV0Y5I2</accession>
<dbReference type="PROSITE" id="PS00028">
    <property type="entry name" value="ZINC_FINGER_C2H2_1"/>
    <property type="match status" value="2"/>
</dbReference>
<evidence type="ECO:0000256" key="1">
    <source>
        <dbReference type="PROSITE-ProRule" id="PRU00042"/>
    </source>
</evidence>
<evidence type="ECO:0000313" key="3">
    <source>
        <dbReference type="EMBL" id="CAI6376145.1"/>
    </source>
</evidence>
<gene>
    <name evidence="3" type="ORF">MEUPH1_LOCUS29556</name>
</gene>
<evidence type="ECO:0000313" key="4">
    <source>
        <dbReference type="Proteomes" id="UP001160148"/>
    </source>
</evidence>
<name>A0AAV0Y5I2_9HEMI</name>
<comment type="caution">
    <text evidence="3">The sequence shown here is derived from an EMBL/GenBank/DDBJ whole genome shotgun (WGS) entry which is preliminary data.</text>
</comment>
<keyword evidence="1" id="KW-0479">Metal-binding</keyword>
<dbReference type="Gene3D" id="3.30.160.60">
    <property type="entry name" value="Classic Zinc Finger"/>
    <property type="match status" value="1"/>
</dbReference>
<dbReference type="InterPro" id="IPR036236">
    <property type="entry name" value="Znf_C2H2_sf"/>
</dbReference>
<dbReference type="AlphaFoldDB" id="A0AAV0Y5I2"/>
<dbReference type="Pfam" id="PF00096">
    <property type="entry name" value="zf-C2H2"/>
    <property type="match status" value="2"/>
</dbReference>
<dbReference type="Proteomes" id="UP001160148">
    <property type="component" value="Unassembled WGS sequence"/>
</dbReference>
<reference evidence="3 4" key="1">
    <citation type="submission" date="2023-01" db="EMBL/GenBank/DDBJ databases">
        <authorList>
            <person name="Whitehead M."/>
        </authorList>
    </citation>
    <scope>NUCLEOTIDE SEQUENCE [LARGE SCALE GENOMIC DNA]</scope>
</reference>
<dbReference type="PANTHER" id="PTHR45913:SF5">
    <property type="entry name" value="GENERAL TRANSCRIPTION FACTOR II-I REPEAT DOMAIN-CONTAINING PROTEIN 2A-LIKE PROTEIN"/>
    <property type="match status" value="1"/>
</dbReference>
<keyword evidence="4" id="KW-1185">Reference proteome</keyword>
<sequence>MFNCDQCPSVFTMKRNLVAHQKKHMGVRFPCTACPLTFAYKTGLNKHMKNIHGIVNVPAHLRPIPAAPITAQPARPPSVIQFAPLAAPQGDFQIAPQIFVPDVPAGGSNAVSDDDIICMNAMDEFEDTEPIINLFKNPFNINPEIVEASLQLEIIELQSNNSLKTTFNNLTSSQNLVQFYSNLSEEDFPNVRKFAAKMSCIFGSTYICEQVFSTMKINKSKTRSRITNEHLHAVLRVNSTKLEPNINVLCQQKQTQSSH</sequence>
<evidence type="ECO:0000259" key="2">
    <source>
        <dbReference type="PROSITE" id="PS50157"/>
    </source>
</evidence>
<feature type="domain" description="C2H2-type" evidence="2">
    <location>
        <begin position="2"/>
        <end position="29"/>
    </location>
</feature>
<dbReference type="EMBL" id="CARXXK010001439">
    <property type="protein sequence ID" value="CAI6376145.1"/>
    <property type="molecule type" value="Genomic_DNA"/>
</dbReference>
<protein>
    <recommendedName>
        <fullName evidence="2">C2H2-type domain-containing protein</fullName>
    </recommendedName>
</protein>
<proteinExistence type="predicted"/>
<dbReference type="PROSITE" id="PS50157">
    <property type="entry name" value="ZINC_FINGER_C2H2_2"/>
    <property type="match status" value="2"/>
</dbReference>
<dbReference type="InterPro" id="IPR013087">
    <property type="entry name" value="Znf_C2H2_type"/>
</dbReference>
<dbReference type="SUPFAM" id="SSF57667">
    <property type="entry name" value="beta-beta-alpha zinc fingers"/>
    <property type="match status" value="1"/>
</dbReference>
<dbReference type="Pfam" id="PF05699">
    <property type="entry name" value="Dimer_Tnp_hAT"/>
    <property type="match status" value="1"/>
</dbReference>
<organism evidence="3 4">
    <name type="scientific">Macrosiphum euphorbiae</name>
    <name type="common">potato aphid</name>
    <dbReference type="NCBI Taxonomy" id="13131"/>
    <lineage>
        <taxon>Eukaryota</taxon>
        <taxon>Metazoa</taxon>
        <taxon>Ecdysozoa</taxon>
        <taxon>Arthropoda</taxon>
        <taxon>Hexapoda</taxon>
        <taxon>Insecta</taxon>
        <taxon>Pterygota</taxon>
        <taxon>Neoptera</taxon>
        <taxon>Paraneoptera</taxon>
        <taxon>Hemiptera</taxon>
        <taxon>Sternorrhyncha</taxon>
        <taxon>Aphidomorpha</taxon>
        <taxon>Aphidoidea</taxon>
        <taxon>Aphididae</taxon>
        <taxon>Macrosiphini</taxon>
        <taxon>Macrosiphum</taxon>
    </lineage>
</organism>
<keyword evidence="1" id="KW-0863">Zinc-finger</keyword>